<proteinExistence type="predicted"/>
<feature type="non-terminal residue" evidence="1">
    <location>
        <position position="1"/>
    </location>
</feature>
<organism evidence="1">
    <name type="scientific">marine metagenome</name>
    <dbReference type="NCBI Taxonomy" id="408172"/>
    <lineage>
        <taxon>unclassified sequences</taxon>
        <taxon>metagenomes</taxon>
        <taxon>ecological metagenomes</taxon>
    </lineage>
</organism>
<name>A0A382ZRU0_9ZZZZ</name>
<dbReference type="EMBL" id="UINC01186208">
    <property type="protein sequence ID" value="SVD98326.1"/>
    <property type="molecule type" value="Genomic_DNA"/>
</dbReference>
<dbReference type="AlphaFoldDB" id="A0A382ZRU0"/>
<evidence type="ECO:0000313" key="1">
    <source>
        <dbReference type="EMBL" id="SVD98326.1"/>
    </source>
</evidence>
<protein>
    <submittedName>
        <fullName evidence="1">Uncharacterized protein</fullName>
    </submittedName>
</protein>
<accession>A0A382ZRU0</accession>
<reference evidence="1" key="1">
    <citation type="submission" date="2018-05" db="EMBL/GenBank/DDBJ databases">
        <authorList>
            <person name="Lanie J.A."/>
            <person name="Ng W.-L."/>
            <person name="Kazmierczak K.M."/>
            <person name="Andrzejewski T.M."/>
            <person name="Davidsen T.M."/>
            <person name="Wayne K.J."/>
            <person name="Tettelin H."/>
            <person name="Glass J.I."/>
            <person name="Rusch D."/>
            <person name="Podicherti R."/>
            <person name="Tsui H.-C.T."/>
            <person name="Winkler M.E."/>
        </authorList>
    </citation>
    <scope>NUCLEOTIDE SEQUENCE</scope>
</reference>
<gene>
    <name evidence="1" type="ORF">METZ01_LOCUS451180</name>
</gene>
<sequence>VVDKKVLATGNKNEMLKLHKETKHSRVWKTTLGVDEIVEEAPMNATGAAVSTDKPIVRKKKKDKYEVWRRAALKNS</sequence>